<dbReference type="PANTHER" id="PTHR47303">
    <property type="match status" value="1"/>
</dbReference>
<dbReference type="PANTHER" id="PTHR47303:SF1">
    <property type="entry name" value="NF-KAPPA-B INHIBITOR BETA"/>
    <property type="match status" value="1"/>
</dbReference>
<evidence type="ECO:0000313" key="3">
    <source>
        <dbReference type="Proteomes" id="UP000326396"/>
    </source>
</evidence>
<dbReference type="OrthoDB" id="1845088at2759"/>
<keyword evidence="3" id="KW-1185">Reference proteome</keyword>
<dbReference type="AlphaFoldDB" id="A0A5N6MUC6"/>
<accession>A0A5N6MUC6</accession>
<organism evidence="2 3">
    <name type="scientific">Mikania micrantha</name>
    <name type="common">bitter vine</name>
    <dbReference type="NCBI Taxonomy" id="192012"/>
    <lineage>
        <taxon>Eukaryota</taxon>
        <taxon>Viridiplantae</taxon>
        <taxon>Streptophyta</taxon>
        <taxon>Embryophyta</taxon>
        <taxon>Tracheophyta</taxon>
        <taxon>Spermatophyta</taxon>
        <taxon>Magnoliopsida</taxon>
        <taxon>eudicotyledons</taxon>
        <taxon>Gunneridae</taxon>
        <taxon>Pentapetalae</taxon>
        <taxon>asterids</taxon>
        <taxon>campanulids</taxon>
        <taxon>Asterales</taxon>
        <taxon>Asteraceae</taxon>
        <taxon>Asteroideae</taxon>
        <taxon>Heliantheae alliance</taxon>
        <taxon>Eupatorieae</taxon>
        <taxon>Mikania</taxon>
    </lineage>
</organism>
<feature type="compositionally biased region" description="Polar residues" evidence="1">
    <location>
        <begin position="223"/>
        <end position="235"/>
    </location>
</feature>
<dbReference type="Proteomes" id="UP000326396">
    <property type="component" value="Linkage Group LG4"/>
</dbReference>
<dbReference type="Pfam" id="PF12796">
    <property type="entry name" value="Ank_2"/>
    <property type="match status" value="1"/>
</dbReference>
<gene>
    <name evidence="2" type="ORF">E3N88_26559</name>
</gene>
<dbReference type="InterPro" id="IPR002110">
    <property type="entry name" value="Ankyrin_rpt"/>
</dbReference>
<dbReference type="SUPFAM" id="SSF48403">
    <property type="entry name" value="Ankyrin repeat"/>
    <property type="match status" value="1"/>
</dbReference>
<protein>
    <submittedName>
        <fullName evidence="2">Uncharacterized protein</fullName>
    </submittedName>
</protein>
<feature type="region of interest" description="Disordered" evidence="1">
    <location>
        <begin position="125"/>
        <end position="173"/>
    </location>
</feature>
<dbReference type="EMBL" id="SZYD01000014">
    <property type="protein sequence ID" value="KAD4177968.1"/>
    <property type="molecule type" value="Genomic_DNA"/>
</dbReference>
<feature type="compositionally biased region" description="Basic and acidic residues" evidence="1">
    <location>
        <begin position="130"/>
        <end position="153"/>
    </location>
</feature>
<dbReference type="InterPro" id="IPR036770">
    <property type="entry name" value="Ankyrin_rpt-contain_sf"/>
</dbReference>
<feature type="compositionally biased region" description="Basic and acidic residues" evidence="1">
    <location>
        <begin position="199"/>
        <end position="222"/>
    </location>
</feature>
<evidence type="ECO:0000256" key="1">
    <source>
        <dbReference type="SAM" id="MobiDB-lite"/>
    </source>
</evidence>
<sequence>MGGPTFPLRKKSNPPVSSAKDEKELAYLYASNANVSNFVSVRLSGDRNYHLWKTQMLCLLEAHDMRGLVDDGPTPTYSSSKMKKKYDSLLRGWIFGSVSEDVLCVVVHHDSAKPVWKSLESYFGSCKTSDQQDPKKANTTKDKNVLLEEKTGTDKGMIPAKSEAQGSEEETVQSQIGIEADPEIKEEDVDSAPFDAKCEDAAQTKTKDSTTTKEDTETKTKGNDTVSGETTTNNKGLRATKAKAGAKAVSEVFFNVELIELHAELQRNSKDINAELHKAVVSKCNDKVRAILSYIDDPEGLTVIKNDKGSTVLHIAAIVDNKDAAELLLKKNDKLLDIKDNQGKTPLHMAYENMSLDTGFVMLKALDDQESSKKAATLDRNSKSYNILDEYINVLVQAISAKKYVCEEKVWELFGEGKTNEGFVVELAMRGDDGVGWWAEGDEDGDEALGAFWEGTVGGGLGDCEGGLGTERDVGVGSGGLFGT</sequence>
<comment type="caution">
    <text evidence="2">The sequence shown here is derived from an EMBL/GenBank/DDBJ whole genome shotgun (WGS) entry which is preliminary data.</text>
</comment>
<dbReference type="Gene3D" id="1.25.40.20">
    <property type="entry name" value="Ankyrin repeat-containing domain"/>
    <property type="match status" value="1"/>
</dbReference>
<name>A0A5N6MUC6_9ASTR</name>
<reference evidence="2 3" key="1">
    <citation type="submission" date="2019-05" db="EMBL/GenBank/DDBJ databases">
        <title>Mikania micrantha, genome provides insights into the molecular mechanism of rapid growth.</title>
        <authorList>
            <person name="Liu B."/>
        </authorList>
    </citation>
    <scope>NUCLEOTIDE SEQUENCE [LARGE SCALE GENOMIC DNA]</scope>
    <source>
        <strain evidence="2">NLD-2019</strain>
        <tissue evidence="2">Leaf</tissue>
    </source>
</reference>
<evidence type="ECO:0000313" key="2">
    <source>
        <dbReference type="EMBL" id="KAD4177968.1"/>
    </source>
</evidence>
<feature type="region of interest" description="Disordered" evidence="1">
    <location>
        <begin position="199"/>
        <end position="237"/>
    </location>
</feature>
<dbReference type="SMART" id="SM00248">
    <property type="entry name" value="ANK"/>
    <property type="match status" value="3"/>
</dbReference>
<proteinExistence type="predicted"/>